<reference evidence="2" key="1">
    <citation type="journal article" date="2019" name="Int. J. Syst. Evol. Microbiol.">
        <title>The Global Catalogue of Microorganisms (GCM) 10K type strain sequencing project: providing services to taxonomists for standard genome sequencing and annotation.</title>
        <authorList>
            <consortium name="The Broad Institute Genomics Platform"/>
            <consortium name="The Broad Institute Genome Sequencing Center for Infectious Disease"/>
            <person name="Wu L."/>
            <person name="Ma J."/>
        </authorList>
    </citation>
    <scope>NUCLEOTIDE SEQUENCE [LARGE SCALE GENOMIC DNA]</scope>
    <source>
        <strain evidence="2">GH52</strain>
    </source>
</reference>
<dbReference type="InterPro" id="IPR023198">
    <property type="entry name" value="PGP-like_dom2"/>
</dbReference>
<dbReference type="Pfam" id="PF13419">
    <property type="entry name" value="HAD_2"/>
    <property type="match status" value="1"/>
</dbReference>
<keyword evidence="2" id="KW-1185">Reference proteome</keyword>
<protein>
    <submittedName>
        <fullName evidence="1">HAD family hydrolase</fullName>
    </submittedName>
</protein>
<comment type="caution">
    <text evidence="1">The sequence shown here is derived from an EMBL/GenBank/DDBJ whole genome shotgun (WGS) entry which is preliminary data.</text>
</comment>
<dbReference type="NCBIfam" id="TIGR01509">
    <property type="entry name" value="HAD-SF-IA-v3"/>
    <property type="match status" value="1"/>
</dbReference>
<organism evidence="1 2">
    <name type="scientific">Paenibacillus yanchengensis</name>
    <dbReference type="NCBI Taxonomy" id="2035833"/>
    <lineage>
        <taxon>Bacteria</taxon>
        <taxon>Bacillati</taxon>
        <taxon>Bacillota</taxon>
        <taxon>Bacilli</taxon>
        <taxon>Bacillales</taxon>
        <taxon>Paenibacillaceae</taxon>
        <taxon>Paenibacillus</taxon>
    </lineage>
</organism>
<proteinExistence type="predicted"/>
<dbReference type="Gene3D" id="3.40.50.1000">
    <property type="entry name" value="HAD superfamily/HAD-like"/>
    <property type="match status" value="1"/>
</dbReference>
<dbReference type="InterPro" id="IPR006439">
    <property type="entry name" value="HAD-SF_hydro_IA"/>
</dbReference>
<dbReference type="GO" id="GO:0016787">
    <property type="term" value="F:hydrolase activity"/>
    <property type="evidence" value="ECO:0007669"/>
    <property type="project" value="UniProtKB-KW"/>
</dbReference>
<dbReference type="InterPro" id="IPR041492">
    <property type="entry name" value="HAD_2"/>
</dbReference>
<dbReference type="Proteomes" id="UP001597362">
    <property type="component" value="Unassembled WGS sequence"/>
</dbReference>
<dbReference type="InterPro" id="IPR036412">
    <property type="entry name" value="HAD-like_sf"/>
</dbReference>
<gene>
    <name evidence="1" type="ORF">ACFSJH_20275</name>
</gene>
<dbReference type="PANTHER" id="PTHR18901">
    <property type="entry name" value="2-DEOXYGLUCOSE-6-PHOSPHATE PHOSPHATASE 2"/>
    <property type="match status" value="1"/>
</dbReference>
<dbReference type="RefSeq" id="WP_377775568.1">
    <property type="nucleotide sequence ID" value="NZ_JBHUHO010000049.1"/>
</dbReference>
<dbReference type="SUPFAM" id="SSF56784">
    <property type="entry name" value="HAD-like"/>
    <property type="match status" value="1"/>
</dbReference>
<dbReference type="SFLD" id="SFLDG01129">
    <property type="entry name" value="C1.5:_HAD__Beta-PGM__Phosphata"/>
    <property type="match status" value="1"/>
</dbReference>
<evidence type="ECO:0000313" key="1">
    <source>
        <dbReference type="EMBL" id="MFD2118041.1"/>
    </source>
</evidence>
<dbReference type="EMBL" id="JBHUHO010000049">
    <property type="protein sequence ID" value="MFD2118041.1"/>
    <property type="molecule type" value="Genomic_DNA"/>
</dbReference>
<dbReference type="InterPro" id="IPR023214">
    <property type="entry name" value="HAD_sf"/>
</dbReference>
<accession>A0ABW4YQW9</accession>
<evidence type="ECO:0000313" key="2">
    <source>
        <dbReference type="Proteomes" id="UP001597362"/>
    </source>
</evidence>
<dbReference type="SFLD" id="SFLDS00003">
    <property type="entry name" value="Haloacid_Dehalogenase"/>
    <property type="match status" value="1"/>
</dbReference>
<dbReference type="Gene3D" id="1.10.150.240">
    <property type="entry name" value="Putative phosphatase, domain 2"/>
    <property type="match status" value="1"/>
</dbReference>
<sequence length="223" mass="25128">MIKGLIFDFDGLVIDTESVWYESLCHVYEKHNAELPFDLYSQCIGTSLDRGFNPYHYLLEITDQNLDVEEIKRQSAEQHARIMQDRTLRPGVLSYLDTATKMGLKLGIASSSHLEWVTRFLNEHQIAKYFSCVCTADFVEKVKPDPALYLLALEQLDLSPNETIAFEDSANGAKAAHAAGLHTVIVPNAMTEHLTFGPHLLRLTSMEEMSLEDVITHVSRSNA</sequence>
<name>A0ABW4YQW9_9BACL</name>
<keyword evidence="1" id="KW-0378">Hydrolase</keyword>
<dbReference type="PRINTS" id="PR00413">
    <property type="entry name" value="HADHALOGNASE"/>
</dbReference>
<dbReference type="PANTHER" id="PTHR18901:SF38">
    <property type="entry name" value="PSEUDOURIDINE-5'-PHOSPHATASE"/>
    <property type="match status" value="1"/>
</dbReference>